<keyword evidence="2" id="KW-1133">Transmembrane helix</keyword>
<feature type="transmembrane region" description="Helical" evidence="2">
    <location>
        <begin position="122"/>
        <end position="141"/>
    </location>
</feature>
<keyword evidence="2" id="KW-0812">Transmembrane</keyword>
<keyword evidence="4" id="KW-1185">Reference proteome</keyword>
<accession>A0A917PN81</accession>
<reference evidence="3" key="1">
    <citation type="journal article" date="2014" name="Int. J. Syst. Evol. Microbiol.">
        <title>Complete genome sequence of Corynebacterium casei LMG S-19264T (=DSM 44701T), isolated from a smear-ripened cheese.</title>
        <authorList>
            <consortium name="US DOE Joint Genome Institute (JGI-PGF)"/>
            <person name="Walter F."/>
            <person name="Albersmeier A."/>
            <person name="Kalinowski J."/>
            <person name="Ruckert C."/>
        </authorList>
    </citation>
    <scope>NUCLEOTIDE SEQUENCE</scope>
    <source>
        <strain evidence="3">CGMCC 1.8984</strain>
    </source>
</reference>
<feature type="transmembrane region" description="Helical" evidence="2">
    <location>
        <begin position="153"/>
        <end position="171"/>
    </location>
</feature>
<evidence type="ECO:0000256" key="1">
    <source>
        <dbReference type="SAM" id="MobiDB-lite"/>
    </source>
</evidence>
<dbReference type="AlphaFoldDB" id="A0A917PN81"/>
<feature type="region of interest" description="Disordered" evidence="1">
    <location>
        <begin position="344"/>
        <end position="417"/>
    </location>
</feature>
<feature type="transmembrane region" description="Helical" evidence="2">
    <location>
        <begin position="53"/>
        <end position="73"/>
    </location>
</feature>
<proteinExistence type="predicted"/>
<reference evidence="3" key="2">
    <citation type="submission" date="2020-09" db="EMBL/GenBank/DDBJ databases">
        <authorList>
            <person name="Sun Q."/>
            <person name="Zhou Y."/>
        </authorList>
    </citation>
    <scope>NUCLEOTIDE SEQUENCE</scope>
    <source>
        <strain evidence="3">CGMCC 1.8984</strain>
    </source>
</reference>
<feature type="transmembrane region" description="Helical" evidence="2">
    <location>
        <begin position="12"/>
        <end position="33"/>
    </location>
</feature>
<keyword evidence="2" id="KW-0472">Membrane</keyword>
<evidence type="ECO:0000313" key="4">
    <source>
        <dbReference type="Proteomes" id="UP000636956"/>
    </source>
</evidence>
<feature type="compositionally biased region" description="Low complexity" evidence="1">
    <location>
        <begin position="366"/>
        <end position="382"/>
    </location>
</feature>
<evidence type="ECO:0008006" key="5">
    <source>
        <dbReference type="Google" id="ProtNLM"/>
    </source>
</evidence>
<feature type="transmembrane region" description="Helical" evidence="2">
    <location>
        <begin position="312"/>
        <end position="335"/>
    </location>
</feature>
<feature type="transmembrane region" description="Helical" evidence="2">
    <location>
        <begin position="231"/>
        <end position="252"/>
    </location>
</feature>
<feature type="compositionally biased region" description="Basic and acidic residues" evidence="1">
    <location>
        <begin position="398"/>
        <end position="408"/>
    </location>
</feature>
<comment type="caution">
    <text evidence="3">The sequence shown here is derived from an EMBL/GenBank/DDBJ whole genome shotgun (WGS) entry which is preliminary data.</text>
</comment>
<organism evidence="3 4">
    <name type="scientific">Agromyces bauzanensis</name>
    <dbReference type="NCBI Taxonomy" id="1308924"/>
    <lineage>
        <taxon>Bacteria</taxon>
        <taxon>Bacillati</taxon>
        <taxon>Actinomycetota</taxon>
        <taxon>Actinomycetes</taxon>
        <taxon>Micrococcales</taxon>
        <taxon>Microbacteriaceae</taxon>
        <taxon>Agromyces</taxon>
    </lineage>
</organism>
<evidence type="ECO:0000256" key="2">
    <source>
        <dbReference type="SAM" id="Phobius"/>
    </source>
</evidence>
<sequence>MRGGRLIRRTYALLIAFAITIVIFHEFTSQFGIRHDGSRMPGFALHGEDVVWALPAIAMGAAIGAGLVVASGSRTGVSVIERLNLPGLGRDSRARSIGLVWGAIAVLAVHFTGAAFDVVPGGPAVVAVALGSALGFGTYRLHRHAMEHEAYRTFNLVAMLLATGSLASMSITPTGEWWTRNFSTLGTSDDIAAACFNVAVILSGAGMAGMSASLTRALLAPRFGVRRGGLITMRALIVVIGVSLMGVGLMPIDGPTDLHNAAALSAAAAFAVLCVGVQAWARSLPRELVAASYASIGLEVTAMVLYDVVGVFNLTVFEVVAFALVFAWLIALVAITHANPDDPDAAGRRHLAPTRQAPHPGASHDAAAGRTRPATRSGGTPTRRPPARSARRSGALRDVQRALRRAGDGADEPPGPG</sequence>
<dbReference type="EMBL" id="BMMD01000014">
    <property type="protein sequence ID" value="GGJ85507.1"/>
    <property type="molecule type" value="Genomic_DNA"/>
</dbReference>
<feature type="transmembrane region" description="Helical" evidence="2">
    <location>
        <begin position="288"/>
        <end position="306"/>
    </location>
</feature>
<feature type="transmembrane region" description="Helical" evidence="2">
    <location>
        <begin position="258"/>
        <end position="281"/>
    </location>
</feature>
<dbReference type="Proteomes" id="UP000636956">
    <property type="component" value="Unassembled WGS sequence"/>
</dbReference>
<evidence type="ECO:0000313" key="3">
    <source>
        <dbReference type="EMBL" id="GGJ85507.1"/>
    </source>
</evidence>
<dbReference type="RefSeq" id="WP_188743746.1">
    <property type="nucleotide sequence ID" value="NZ_BMMD01000014.1"/>
</dbReference>
<protein>
    <recommendedName>
        <fullName evidence="5">DUF998 domain-containing protein</fullName>
    </recommendedName>
</protein>
<name>A0A917PN81_9MICO</name>
<feature type="transmembrane region" description="Helical" evidence="2">
    <location>
        <begin position="94"/>
        <end position="116"/>
    </location>
</feature>
<gene>
    <name evidence="3" type="ORF">GCM10011372_24760</name>
</gene>
<feature type="transmembrane region" description="Helical" evidence="2">
    <location>
        <begin position="191"/>
        <end position="219"/>
    </location>
</feature>